<evidence type="ECO:0000256" key="4">
    <source>
        <dbReference type="ARBA" id="ARBA00022917"/>
    </source>
</evidence>
<dbReference type="GO" id="GO:0003746">
    <property type="term" value="F:translation elongation factor activity"/>
    <property type="evidence" value="ECO:0007669"/>
    <property type="project" value="UniProtKB-UniRule"/>
</dbReference>
<evidence type="ECO:0000259" key="6">
    <source>
        <dbReference type="Pfam" id="PF00889"/>
    </source>
</evidence>
<keyword evidence="3 5" id="KW-0251">Elongation factor</keyword>
<proteinExistence type="inferred from homology"/>
<dbReference type="InterPro" id="IPR036402">
    <property type="entry name" value="EF-Ts_dimer_sf"/>
</dbReference>
<dbReference type="GO" id="GO:0005737">
    <property type="term" value="C:cytoplasm"/>
    <property type="evidence" value="ECO:0007669"/>
    <property type="project" value="UniProtKB-SubCell"/>
</dbReference>
<dbReference type="HAMAP" id="MF_00050">
    <property type="entry name" value="EF_Ts"/>
    <property type="match status" value="1"/>
</dbReference>
<evidence type="ECO:0000256" key="5">
    <source>
        <dbReference type="HAMAP-Rule" id="MF_00050"/>
    </source>
</evidence>
<evidence type="ECO:0000256" key="1">
    <source>
        <dbReference type="ARBA" id="ARBA00005532"/>
    </source>
</evidence>
<evidence type="ECO:0000313" key="8">
    <source>
        <dbReference type="Proteomes" id="UP000230859"/>
    </source>
</evidence>
<organism evidence="7 8">
    <name type="scientific">Candidatus Abzuiibacterium crystallinum</name>
    <dbReference type="NCBI Taxonomy" id="1974748"/>
    <lineage>
        <taxon>Bacteria</taxon>
        <taxon>Pseudomonadati</taxon>
        <taxon>Candidatus Omnitrophota</taxon>
        <taxon>Candidatus Abzuiibacterium</taxon>
    </lineage>
</organism>
<comment type="function">
    <text evidence="5">Associates with the EF-Tu.GDP complex and induces the exchange of GDP to GTP. It remains bound to the aminoacyl-tRNA.EF-Tu.GTP complex up to the GTP hydrolysis stage on the ribosome.</text>
</comment>
<dbReference type="SUPFAM" id="SSF54713">
    <property type="entry name" value="Elongation factor Ts (EF-Ts), dimerisation domain"/>
    <property type="match status" value="2"/>
</dbReference>
<comment type="similarity">
    <text evidence="1 5">Belongs to the EF-Ts family.</text>
</comment>
<comment type="subcellular location">
    <subcellularLocation>
        <location evidence="5">Cytoplasm</location>
    </subcellularLocation>
</comment>
<dbReference type="PANTHER" id="PTHR11741">
    <property type="entry name" value="ELONGATION FACTOR TS"/>
    <property type="match status" value="1"/>
</dbReference>
<dbReference type="FunFam" id="1.10.8.10:FF:000001">
    <property type="entry name" value="Elongation factor Ts"/>
    <property type="match status" value="1"/>
</dbReference>
<dbReference type="Proteomes" id="UP000230859">
    <property type="component" value="Unassembled WGS sequence"/>
</dbReference>
<dbReference type="PANTHER" id="PTHR11741:SF0">
    <property type="entry name" value="ELONGATION FACTOR TS, MITOCHONDRIAL"/>
    <property type="match status" value="1"/>
</dbReference>
<dbReference type="Gene3D" id="1.10.8.10">
    <property type="entry name" value="DNA helicase RuvA subunit, C-terminal domain"/>
    <property type="match status" value="1"/>
</dbReference>
<dbReference type="InterPro" id="IPR001816">
    <property type="entry name" value="Transl_elong_EFTs/EF1B"/>
</dbReference>
<gene>
    <name evidence="5 7" type="primary">tsf</name>
    <name evidence="7" type="ORF">COV74_05525</name>
</gene>
<keyword evidence="5" id="KW-0963">Cytoplasm</keyword>
<dbReference type="PROSITE" id="PS01126">
    <property type="entry name" value="EF_TS_1"/>
    <property type="match status" value="1"/>
</dbReference>
<evidence type="ECO:0000256" key="3">
    <source>
        <dbReference type="ARBA" id="ARBA00022768"/>
    </source>
</evidence>
<dbReference type="EMBL" id="PCVY01000048">
    <property type="protein sequence ID" value="PIQ86242.1"/>
    <property type="molecule type" value="Genomic_DNA"/>
</dbReference>
<feature type="domain" description="Translation elongation factor EFTs/EF1B dimerisation" evidence="6">
    <location>
        <begin position="72"/>
        <end position="277"/>
    </location>
</feature>
<dbReference type="InterPro" id="IPR014039">
    <property type="entry name" value="Transl_elong_EFTs/EF1B_dimer"/>
</dbReference>
<dbReference type="Pfam" id="PF00889">
    <property type="entry name" value="EF_TS"/>
    <property type="match status" value="1"/>
</dbReference>
<dbReference type="NCBIfam" id="TIGR00116">
    <property type="entry name" value="tsf"/>
    <property type="match status" value="1"/>
</dbReference>
<evidence type="ECO:0000256" key="2">
    <source>
        <dbReference type="ARBA" id="ARBA00016956"/>
    </source>
</evidence>
<protein>
    <recommendedName>
        <fullName evidence="2 5">Elongation factor Ts</fullName>
        <shortName evidence="5">EF-Ts</shortName>
    </recommendedName>
</protein>
<dbReference type="InterPro" id="IPR009060">
    <property type="entry name" value="UBA-like_sf"/>
</dbReference>
<feature type="region of interest" description="Involved in Mg(2+) ion dislocation from EF-Tu" evidence="5">
    <location>
        <begin position="81"/>
        <end position="84"/>
    </location>
</feature>
<dbReference type="InterPro" id="IPR018101">
    <property type="entry name" value="Transl_elong_Ts_CS"/>
</dbReference>
<dbReference type="CDD" id="cd14275">
    <property type="entry name" value="UBA_EF-Ts"/>
    <property type="match status" value="1"/>
</dbReference>
<dbReference type="SUPFAM" id="SSF46934">
    <property type="entry name" value="UBA-like"/>
    <property type="match status" value="1"/>
</dbReference>
<evidence type="ECO:0000313" key="7">
    <source>
        <dbReference type="EMBL" id="PIQ86242.1"/>
    </source>
</evidence>
<dbReference type="AlphaFoldDB" id="A0A2H0LP99"/>
<keyword evidence="4 5" id="KW-0648">Protein biosynthesis</keyword>
<name>A0A2H0LP99_9BACT</name>
<dbReference type="Gene3D" id="1.10.286.20">
    <property type="match status" value="1"/>
</dbReference>
<sequence length="279" mass="31005">MADVASASKVKELREMTGAGIMDCKQALSDAKGDLEAAKDLLRKKGLASAQKRANREVKDGQVFVESNGQMGILAEVACETDFVAKTEDFQKLGQFIIAQIKTSSENIITSDAIKTQVQAVIGKIGENIAVRRAVKFETKSGFVASYRHHNHKIGILVELAFQKPELAKQEEVIKTARDIAMQTAALRPQFLKPEEVSPEFLEREKNIFRDQVKDKPAAAQDKIIEGKLRKRFEEICLLNQKSVIDNSKSVETVVAELGKKLGDQITVKRFCRFEIGVE</sequence>
<comment type="caution">
    <text evidence="7">The sequence shown here is derived from an EMBL/GenBank/DDBJ whole genome shotgun (WGS) entry which is preliminary data.</text>
</comment>
<dbReference type="FunFam" id="1.10.286.20:FF:000001">
    <property type="entry name" value="Elongation factor Ts"/>
    <property type="match status" value="1"/>
</dbReference>
<reference evidence="7 8" key="1">
    <citation type="submission" date="2017-09" db="EMBL/GenBank/DDBJ databases">
        <title>Depth-based differentiation of microbial function through sediment-hosted aquifers and enrichment of novel symbionts in the deep terrestrial subsurface.</title>
        <authorList>
            <person name="Probst A.J."/>
            <person name="Ladd B."/>
            <person name="Jarett J.K."/>
            <person name="Geller-Mcgrath D.E."/>
            <person name="Sieber C.M."/>
            <person name="Emerson J.B."/>
            <person name="Anantharaman K."/>
            <person name="Thomas B.C."/>
            <person name="Malmstrom R."/>
            <person name="Stieglmeier M."/>
            <person name="Klingl A."/>
            <person name="Woyke T."/>
            <person name="Ryan C.M."/>
            <person name="Banfield J.F."/>
        </authorList>
    </citation>
    <scope>NUCLEOTIDE SEQUENCE [LARGE SCALE GENOMIC DNA]</scope>
    <source>
        <strain evidence="7">CG11_big_fil_rev_8_21_14_0_20_45_26</strain>
    </source>
</reference>
<accession>A0A2H0LP99</accession>
<dbReference type="Gene3D" id="3.30.479.20">
    <property type="entry name" value="Elongation factor Ts, dimerisation domain"/>
    <property type="match status" value="2"/>
</dbReference>